<feature type="domain" description="Glutaredoxin" evidence="15">
    <location>
        <begin position="192"/>
        <end position="254"/>
    </location>
</feature>
<dbReference type="InterPro" id="IPR046952">
    <property type="entry name" value="GSHR/TRXR-like"/>
</dbReference>
<reference evidence="18 19" key="1">
    <citation type="submission" date="2023-09" db="EMBL/GenBank/DDBJ databases">
        <title>Genomes of two closely related lineages of the louse Polyplax serrata with different host specificities.</title>
        <authorList>
            <person name="Martinu J."/>
            <person name="Tarabai H."/>
            <person name="Stefka J."/>
            <person name="Hypsa V."/>
        </authorList>
    </citation>
    <scope>NUCLEOTIDE SEQUENCE [LARGE SCALE GENOMIC DNA]</scope>
    <source>
        <strain evidence="18">98ZLc_SE</strain>
    </source>
</reference>
<dbReference type="PRINTS" id="PR00411">
    <property type="entry name" value="PNDRDTASEI"/>
</dbReference>
<evidence type="ECO:0000256" key="5">
    <source>
        <dbReference type="ARBA" id="ARBA00022448"/>
    </source>
</evidence>
<comment type="cofactor">
    <cofactor evidence="1">
        <name>FAD</name>
        <dbReference type="ChEBI" id="CHEBI:57692"/>
    </cofactor>
</comment>
<keyword evidence="10" id="KW-0249">Electron transport</keyword>
<dbReference type="InterPro" id="IPR002109">
    <property type="entry name" value="Glutaredoxin"/>
</dbReference>
<dbReference type="PRINTS" id="PR00368">
    <property type="entry name" value="FADPNR"/>
</dbReference>
<dbReference type="InterPro" id="IPR036188">
    <property type="entry name" value="FAD/NAD-bd_sf"/>
</dbReference>
<name>A0ABR1AEE1_POLSC</name>
<dbReference type="InterPro" id="IPR006338">
    <property type="entry name" value="Thioredoxin/glutathione_Rdtase"/>
</dbReference>
<evidence type="ECO:0000313" key="19">
    <source>
        <dbReference type="Proteomes" id="UP001359485"/>
    </source>
</evidence>
<evidence type="ECO:0000256" key="10">
    <source>
        <dbReference type="ARBA" id="ARBA00022982"/>
    </source>
</evidence>
<keyword evidence="19" id="KW-1185">Reference proteome</keyword>
<dbReference type="PROSITE" id="PS51354">
    <property type="entry name" value="GLUTAREDOXIN_2"/>
    <property type="match status" value="3"/>
</dbReference>
<evidence type="ECO:0000256" key="13">
    <source>
        <dbReference type="ARBA" id="ARBA00023284"/>
    </source>
</evidence>
<dbReference type="Proteomes" id="UP001359485">
    <property type="component" value="Unassembled WGS sequence"/>
</dbReference>
<keyword evidence="8" id="KW-0521">NADP</keyword>
<dbReference type="PROSITE" id="PS00076">
    <property type="entry name" value="PYRIDINE_REDOX_1"/>
    <property type="match status" value="1"/>
</dbReference>
<keyword evidence="11 14" id="KW-0560">Oxidoreductase</keyword>
<dbReference type="SUPFAM" id="SSF52833">
    <property type="entry name" value="Thioredoxin-like"/>
    <property type="match status" value="3"/>
</dbReference>
<keyword evidence="6 14" id="KW-0285">Flavoprotein</keyword>
<dbReference type="SUPFAM" id="SSF55424">
    <property type="entry name" value="FAD/NAD-linked reductases, dimerisation (C-terminal) domain"/>
    <property type="match status" value="1"/>
</dbReference>
<evidence type="ECO:0000259" key="15">
    <source>
        <dbReference type="Pfam" id="PF00462"/>
    </source>
</evidence>
<evidence type="ECO:0000256" key="6">
    <source>
        <dbReference type="ARBA" id="ARBA00022630"/>
    </source>
</evidence>
<evidence type="ECO:0000256" key="2">
    <source>
        <dbReference type="ARBA" id="ARBA00002549"/>
    </source>
</evidence>
<evidence type="ECO:0000256" key="11">
    <source>
        <dbReference type="ARBA" id="ARBA00023002"/>
    </source>
</evidence>
<dbReference type="Pfam" id="PF00462">
    <property type="entry name" value="Glutaredoxin"/>
    <property type="match status" value="2"/>
</dbReference>
<evidence type="ECO:0000259" key="16">
    <source>
        <dbReference type="Pfam" id="PF02852"/>
    </source>
</evidence>
<dbReference type="SUPFAM" id="SSF51905">
    <property type="entry name" value="FAD/NAD(P)-binding domain"/>
    <property type="match status" value="1"/>
</dbReference>
<dbReference type="CDD" id="cd03419">
    <property type="entry name" value="GRX_GRXh_1_2_like"/>
    <property type="match status" value="1"/>
</dbReference>
<organism evidence="18 19">
    <name type="scientific">Polyplax serrata</name>
    <name type="common">Common mouse louse</name>
    <dbReference type="NCBI Taxonomy" id="468196"/>
    <lineage>
        <taxon>Eukaryota</taxon>
        <taxon>Metazoa</taxon>
        <taxon>Ecdysozoa</taxon>
        <taxon>Arthropoda</taxon>
        <taxon>Hexapoda</taxon>
        <taxon>Insecta</taxon>
        <taxon>Pterygota</taxon>
        <taxon>Neoptera</taxon>
        <taxon>Paraneoptera</taxon>
        <taxon>Psocodea</taxon>
        <taxon>Troctomorpha</taxon>
        <taxon>Phthiraptera</taxon>
        <taxon>Anoplura</taxon>
        <taxon>Polyplacidae</taxon>
        <taxon>Polyplax</taxon>
    </lineage>
</organism>
<feature type="domain" description="FAD/NAD(P)-binding" evidence="17">
    <location>
        <begin position="389"/>
        <end position="725"/>
    </location>
</feature>
<dbReference type="InterPro" id="IPR011899">
    <property type="entry name" value="Glutaredoxin_euk/vir"/>
</dbReference>
<feature type="domain" description="Glutaredoxin" evidence="15">
    <location>
        <begin position="90"/>
        <end position="152"/>
    </location>
</feature>
<evidence type="ECO:0000256" key="12">
    <source>
        <dbReference type="ARBA" id="ARBA00023157"/>
    </source>
</evidence>
<comment type="function">
    <text evidence="2">Has a glutathione-disulfide oxidoreductase activity in the presence of NADPH and glutathione reductase. Reduces low molecular weight disulfides and proteins.</text>
</comment>
<dbReference type="InterPro" id="IPR016156">
    <property type="entry name" value="FAD/NAD-linked_Rdtase_dimer_sf"/>
</dbReference>
<dbReference type="Gene3D" id="3.30.390.30">
    <property type="match status" value="1"/>
</dbReference>
<protein>
    <recommendedName>
        <fullName evidence="4">thioredoxin-disulfide reductase (NADPH)</fullName>
        <ecNumber evidence="4">1.8.1.9</ecNumber>
    </recommendedName>
</protein>
<comment type="similarity">
    <text evidence="3 14">Belongs to the class-I pyridine nucleotide-disulfide oxidoreductase family.</text>
</comment>
<dbReference type="NCBIfam" id="TIGR02180">
    <property type="entry name" value="GRX_euk"/>
    <property type="match status" value="1"/>
</dbReference>
<evidence type="ECO:0000256" key="3">
    <source>
        <dbReference type="ARBA" id="ARBA00007532"/>
    </source>
</evidence>
<dbReference type="PROSITE" id="PS00195">
    <property type="entry name" value="GLUTAREDOXIN_1"/>
    <property type="match status" value="1"/>
</dbReference>
<dbReference type="NCBIfam" id="TIGR01438">
    <property type="entry name" value="TGR"/>
    <property type="match status" value="1"/>
</dbReference>
<dbReference type="PANTHER" id="PTHR42737:SF8">
    <property type="entry name" value="THIOREDOXIN-DISULFIDE REDUCTASE"/>
    <property type="match status" value="1"/>
</dbReference>
<evidence type="ECO:0000256" key="4">
    <source>
        <dbReference type="ARBA" id="ARBA00012610"/>
    </source>
</evidence>
<evidence type="ECO:0000256" key="8">
    <source>
        <dbReference type="ARBA" id="ARBA00022857"/>
    </source>
</evidence>
<dbReference type="InterPro" id="IPR023753">
    <property type="entry name" value="FAD/NAD-binding_dom"/>
</dbReference>
<keyword evidence="7 14" id="KW-0274">FAD</keyword>
<comment type="caution">
    <text evidence="18">The sequence shown here is derived from an EMBL/GenBank/DDBJ whole genome shotgun (WGS) entry which is preliminary data.</text>
</comment>
<keyword evidence="9" id="KW-0712">Selenocysteine</keyword>
<dbReference type="EC" id="1.8.1.9" evidence="4"/>
<dbReference type="InterPro" id="IPR012999">
    <property type="entry name" value="Pyr_OxRdtase_I_AS"/>
</dbReference>
<gene>
    <name evidence="18" type="ORF">RUM44_005222</name>
</gene>
<dbReference type="Pfam" id="PF02852">
    <property type="entry name" value="Pyr_redox_dim"/>
    <property type="match status" value="1"/>
</dbReference>
<dbReference type="EMBL" id="JAWJWF010000051">
    <property type="protein sequence ID" value="KAK6617634.1"/>
    <property type="molecule type" value="Genomic_DNA"/>
</dbReference>
<evidence type="ECO:0000256" key="9">
    <source>
        <dbReference type="ARBA" id="ARBA00022933"/>
    </source>
</evidence>
<accession>A0ABR1AEE1</accession>
<dbReference type="InterPro" id="IPR004099">
    <property type="entry name" value="Pyr_nucl-diS_OxRdtase_dimer"/>
</dbReference>
<dbReference type="PANTHER" id="PTHR42737">
    <property type="entry name" value="GLUTATHIONE REDUCTASE"/>
    <property type="match status" value="1"/>
</dbReference>
<evidence type="ECO:0000256" key="1">
    <source>
        <dbReference type="ARBA" id="ARBA00001974"/>
    </source>
</evidence>
<keyword evidence="12" id="KW-1015">Disulfide bond</keyword>
<evidence type="ECO:0000256" key="14">
    <source>
        <dbReference type="RuleBase" id="RU003691"/>
    </source>
</evidence>
<dbReference type="InterPro" id="IPR011767">
    <property type="entry name" value="GLR_AS"/>
</dbReference>
<evidence type="ECO:0000313" key="18">
    <source>
        <dbReference type="EMBL" id="KAK6617634.1"/>
    </source>
</evidence>
<dbReference type="Gene3D" id="3.40.30.10">
    <property type="entry name" value="Glutaredoxin"/>
    <property type="match status" value="3"/>
</dbReference>
<evidence type="ECO:0000259" key="17">
    <source>
        <dbReference type="Pfam" id="PF07992"/>
    </source>
</evidence>
<feature type="domain" description="Pyridine nucleotide-disulphide oxidoreductase dimerisation" evidence="16">
    <location>
        <begin position="745"/>
        <end position="855"/>
    </location>
</feature>
<dbReference type="InterPro" id="IPR036249">
    <property type="entry name" value="Thioredoxin-like_sf"/>
</dbReference>
<evidence type="ECO:0000256" key="7">
    <source>
        <dbReference type="ARBA" id="ARBA00022827"/>
    </source>
</evidence>
<keyword evidence="13 14" id="KW-0676">Redox-active center</keyword>
<dbReference type="Pfam" id="PF07992">
    <property type="entry name" value="Pyr_redox_2"/>
    <property type="match status" value="1"/>
</dbReference>
<dbReference type="Gene3D" id="3.50.50.60">
    <property type="entry name" value="FAD/NAD(P)-binding domain"/>
    <property type="match status" value="2"/>
</dbReference>
<keyword evidence="5" id="KW-0813">Transport</keyword>
<sequence>MIFTIPPRILRHKLITNLFPSVAQNVITQRLSNGFCQAKNRNSCLNCCYKPISTGQCLSTSKGGKISPFQKMDDKPIAIKCQQLIRDNLVTIFSKTTCPFCTRVKLLFKSLNISPLVYELDTEPDGQEIQNYLFELTKQRTVPNVFVQGKHVGGCDDTMKAYGNGTLNSMLKGGSVASPEKKIQALLEEHSVVIFSKSTCHNSAKVKSLFKNMGIKPKMYHLDKESNGVLIQEYLSHNTKSNSTPTVFVRGKYVGGFYETSKAFGDGEIKRLLSMPNLVASEKKFNELIKANKVVIFSKTTPDAYKVKDIFYRLGVKPVVYSLDEEPDGDEMEQIIKQRSESGVLPQTFVQGTNVGNYDQVKEEYESGKLGKLVVGPEANEIEVEDYDYDLIVVGGGSGGLAAAKEAANLGKSVALCDFVKPTPMGTTWGLGGTCVNVGCIPKKLMHQASIHAENHHDSISFGWSFPMSEGQHSWDVMVENVQNYIKSLNFGYRKELNLRKVKYFNAYAEFVDPHRVKLTNKKGDVSELSAKEFIIAVGGRPAYPDVPGAREYCITSDDLFSLSKPPGKTLIVGASYIALECGGFLKGLGYDVTIMVRSILLRGFDRQFADLIGEHMEKIGVKFVKGYEPTGFGKREDGKLKVAAKSKDGEEITVQGFDTVILAIGREACTSKIGLENLRNLRINPKNKKIMVDDFERTTVPNVYAIGDVIDGKPELTPVAIHAGKYLAQRLAGVHNKTTNYKQVPTTVFTPLEYGAVGLSEEEAYEIFGQDNIIVYHNAFKPLEHALSRDETLGYAKLICVKSLDELVVGFHVLSPNAGEITQGFAIGLKLKAKKSDFDDLIGIHPTCAEVFTTLSTVKNPGDKPPETTGC</sequence>
<proteinExistence type="inferred from homology"/>